<reference evidence="1" key="1">
    <citation type="submission" date="2019-03" db="EMBL/GenBank/DDBJ databases">
        <title>WGS assembly of Setaria viridis.</title>
        <authorList>
            <person name="Huang P."/>
            <person name="Jenkins J."/>
            <person name="Grimwood J."/>
            <person name="Barry K."/>
            <person name="Healey A."/>
            <person name="Mamidi S."/>
            <person name="Sreedasyam A."/>
            <person name="Shu S."/>
            <person name="Feldman M."/>
            <person name="Wu J."/>
            <person name="Yu Y."/>
            <person name="Chen C."/>
            <person name="Johnson J."/>
            <person name="Rokhsar D."/>
            <person name="Baxter I."/>
            <person name="Schmutz J."/>
            <person name="Brutnell T."/>
            <person name="Kellogg E."/>
        </authorList>
    </citation>
    <scope>NUCLEOTIDE SEQUENCE [LARGE SCALE GENOMIC DNA]</scope>
</reference>
<dbReference type="AlphaFoldDB" id="A0A4U6W940"/>
<gene>
    <name evidence="1" type="ORF">SEVIR_1G161100v2</name>
</gene>
<accession>A0A4U6W940</accession>
<dbReference type="EMBL" id="CM016552">
    <property type="protein sequence ID" value="TKW39178.1"/>
    <property type="molecule type" value="Genomic_DNA"/>
</dbReference>
<keyword evidence="2" id="KW-1185">Reference proteome</keyword>
<proteinExistence type="predicted"/>
<evidence type="ECO:0000313" key="1">
    <source>
        <dbReference type="EMBL" id="TKW39178.1"/>
    </source>
</evidence>
<dbReference type="Gramene" id="TKW39178">
    <property type="protein sequence ID" value="TKW39178"/>
    <property type="gene ID" value="SEVIR_1G161100v2"/>
</dbReference>
<organism evidence="1 2">
    <name type="scientific">Setaria viridis</name>
    <name type="common">Green bristlegrass</name>
    <name type="synonym">Setaria italica subsp. viridis</name>
    <dbReference type="NCBI Taxonomy" id="4556"/>
    <lineage>
        <taxon>Eukaryota</taxon>
        <taxon>Viridiplantae</taxon>
        <taxon>Streptophyta</taxon>
        <taxon>Embryophyta</taxon>
        <taxon>Tracheophyta</taxon>
        <taxon>Spermatophyta</taxon>
        <taxon>Magnoliopsida</taxon>
        <taxon>Liliopsida</taxon>
        <taxon>Poales</taxon>
        <taxon>Poaceae</taxon>
        <taxon>PACMAD clade</taxon>
        <taxon>Panicoideae</taxon>
        <taxon>Panicodae</taxon>
        <taxon>Paniceae</taxon>
        <taxon>Cenchrinae</taxon>
        <taxon>Setaria</taxon>
    </lineage>
</organism>
<evidence type="ECO:0000313" key="2">
    <source>
        <dbReference type="Proteomes" id="UP000298652"/>
    </source>
</evidence>
<name>A0A4U6W940_SETVI</name>
<sequence length="162" mass="18083">MRLFSCSWPVASGRLRTMLGAVRLDSTLANLENSSSRSSACRISTEPRACCSWLFQKLPIYFALQRSLCLSTLPFLCLSEKKDLVAFLWLMTRNDSSEQGPRIPCLSFSSAKSAGQSTNPVLRLKLNHHHHSSRSDTLLLFLCVGAQIRFLLPHSISVRSVV</sequence>
<protein>
    <submittedName>
        <fullName evidence="1">Uncharacterized protein</fullName>
    </submittedName>
</protein>
<dbReference type="Proteomes" id="UP000298652">
    <property type="component" value="Chromosome 1"/>
</dbReference>